<dbReference type="Gene3D" id="3.90.550.10">
    <property type="entry name" value="Spore Coat Polysaccharide Biosynthesis Protein SpsA, Chain A"/>
    <property type="match status" value="1"/>
</dbReference>
<keyword evidence="7" id="KW-1185">Reference proteome</keyword>
<evidence type="ECO:0000313" key="7">
    <source>
        <dbReference type="Proteomes" id="UP000005824"/>
    </source>
</evidence>
<dbReference type="Pfam" id="PF02348">
    <property type="entry name" value="CTP_transf_3"/>
    <property type="match status" value="1"/>
</dbReference>
<name>B4D316_9BACT</name>
<dbReference type="GO" id="GO:0005829">
    <property type="term" value="C:cytosol"/>
    <property type="evidence" value="ECO:0007669"/>
    <property type="project" value="TreeGrafter"/>
</dbReference>
<dbReference type="InterPro" id="IPR004528">
    <property type="entry name" value="KdsB"/>
</dbReference>
<dbReference type="FunCoup" id="B4D316">
    <property type="interactions" value="425"/>
</dbReference>
<dbReference type="GO" id="GO:0016020">
    <property type="term" value="C:membrane"/>
    <property type="evidence" value="ECO:0007669"/>
    <property type="project" value="UniProtKB-SubCell"/>
</dbReference>
<dbReference type="PANTHER" id="PTHR42866:SF2">
    <property type="entry name" value="3-DEOXY-MANNO-OCTULOSONATE CYTIDYLYLTRANSFERASE, MITOCHONDRIAL"/>
    <property type="match status" value="1"/>
</dbReference>
<dbReference type="EMBL" id="ABVL01000009">
    <property type="protein sequence ID" value="EDY19127.1"/>
    <property type="molecule type" value="Genomic_DNA"/>
</dbReference>
<evidence type="ECO:0000256" key="2">
    <source>
        <dbReference type="ARBA" id="ARBA00022679"/>
    </source>
</evidence>
<comment type="subcellular location">
    <subcellularLocation>
        <location evidence="5">Cytoplasm</location>
    </subcellularLocation>
    <subcellularLocation>
        <location evidence="1">Membrane</location>
    </subcellularLocation>
</comment>
<evidence type="ECO:0000256" key="4">
    <source>
        <dbReference type="ARBA" id="ARBA00022985"/>
    </source>
</evidence>
<comment type="similarity">
    <text evidence="5">Belongs to the KdsB family.</text>
</comment>
<proteinExistence type="inferred from homology"/>
<evidence type="ECO:0000256" key="3">
    <source>
        <dbReference type="ARBA" id="ARBA00022695"/>
    </source>
</evidence>
<keyword evidence="3 5" id="KW-0548">Nucleotidyltransferase</keyword>
<dbReference type="FunFam" id="3.90.550.10:FF:000011">
    <property type="entry name" value="3-deoxy-manno-octulosonate cytidylyltransferase"/>
    <property type="match status" value="1"/>
</dbReference>
<dbReference type="PANTHER" id="PTHR42866">
    <property type="entry name" value="3-DEOXY-MANNO-OCTULOSONATE CYTIDYLYLTRANSFERASE"/>
    <property type="match status" value="1"/>
</dbReference>
<comment type="catalytic activity">
    <reaction evidence="5">
        <text>3-deoxy-alpha-D-manno-oct-2-ulosonate + CTP = CMP-3-deoxy-beta-D-manno-octulosonate + diphosphate</text>
        <dbReference type="Rhea" id="RHEA:23448"/>
        <dbReference type="ChEBI" id="CHEBI:33019"/>
        <dbReference type="ChEBI" id="CHEBI:37563"/>
        <dbReference type="ChEBI" id="CHEBI:85986"/>
        <dbReference type="ChEBI" id="CHEBI:85987"/>
        <dbReference type="EC" id="2.7.7.38"/>
    </reaction>
</comment>
<dbReference type="STRING" id="497964.CfE428DRAFT_3304"/>
<dbReference type="NCBIfam" id="NF003952">
    <property type="entry name" value="PRK05450.1-5"/>
    <property type="match status" value="1"/>
</dbReference>
<keyword evidence="2 5" id="KW-0808">Transferase</keyword>
<dbReference type="GO" id="GO:0009103">
    <property type="term" value="P:lipopolysaccharide biosynthetic process"/>
    <property type="evidence" value="ECO:0007669"/>
    <property type="project" value="UniProtKB-UniRule"/>
</dbReference>
<dbReference type="HAMAP" id="MF_00057">
    <property type="entry name" value="KdsB"/>
    <property type="match status" value="1"/>
</dbReference>
<organism evidence="6 7">
    <name type="scientific">Chthoniobacter flavus Ellin428</name>
    <dbReference type="NCBI Taxonomy" id="497964"/>
    <lineage>
        <taxon>Bacteria</taxon>
        <taxon>Pseudomonadati</taxon>
        <taxon>Verrucomicrobiota</taxon>
        <taxon>Spartobacteria</taxon>
        <taxon>Chthoniobacterales</taxon>
        <taxon>Chthoniobacteraceae</taxon>
        <taxon>Chthoniobacter</taxon>
    </lineage>
</organism>
<dbReference type="RefSeq" id="WP_006980629.1">
    <property type="nucleotide sequence ID" value="NZ_ABVL01000009.1"/>
</dbReference>
<dbReference type="EC" id="2.7.7.38" evidence="5"/>
<dbReference type="GO" id="GO:0033468">
    <property type="term" value="P:CMP-keto-3-deoxy-D-manno-octulosonic acid biosynthetic process"/>
    <property type="evidence" value="ECO:0007669"/>
    <property type="project" value="UniProtKB-UniRule"/>
</dbReference>
<comment type="pathway">
    <text evidence="5">Nucleotide-sugar biosynthesis; CMP-3-deoxy-D-manno-octulosonate biosynthesis; CMP-3-deoxy-D-manno-octulosonate from 3-deoxy-D-manno-octulosonate and CTP: step 1/1.</text>
</comment>
<reference evidence="6 7" key="1">
    <citation type="journal article" date="2011" name="J. Bacteriol.">
        <title>Genome sequence of Chthoniobacter flavus Ellin428, an aerobic heterotrophic soil bacterium.</title>
        <authorList>
            <person name="Kant R."/>
            <person name="van Passel M.W."/>
            <person name="Palva A."/>
            <person name="Lucas S."/>
            <person name="Lapidus A."/>
            <person name="Glavina Del Rio T."/>
            <person name="Dalin E."/>
            <person name="Tice H."/>
            <person name="Bruce D."/>
            <person name="Goodwin L."/>
            <person name="Pitluck S."/>
            <person name="Larimer F.W."/>
            <person name="Land M.L."/>
            <person name="Hauser L."/>
            <person name="Sangwan P."/>
            <person name="de Vos W.M."/>
            <person name="Janssen P.H."/>
            <person name="Smidt H."/>
        </authorList>
    </citation>
    <scope>NUCLEOTIDE SEQUENCE [LARGE SCALE GENOMIC DNA]</scope>
    <source>
        <strain evidence="6 7">Ellin428</strain>
    </source>
</reference>
<keyword evidence="5" id="KW-0963">Cytoplasm</keyword>
<dbReference type="CDD" id="cd02517">
    <property type="entry name" value="CMP-KDO-Synthetase"/>
    <property type="match status" value="1"/>
</dbReference>
<dbReference type="NCBIfam" id="NF003950">
    <property type="entry name" value="PRK05450.1-3"/>
    <property type="match status" value="1"/>
</dbReference>
<dbReference type="Proteomes" id="UP000005824">
    <property type="component" value="Unassembled WGS sequence"/>
</dbReference>
<sequence length="244" mass="27058">MPKVAVVIPSRYASTRLPAKPLHPIAGKPLVQHVWERCARAKGIDKVIVATDDMRIAEAAFAFGAEVAMTSDKHRSGTDRVAEVAKKLKGYTHIINVQGDEPLVDPTVVSKLAAAMAKDRKIEMITSASIFTPDDDLTNPNMVKVVLDRESNGLYFSRSLIPYVRNDGVRPQFYRHQGIYGYTTKFLLQFVKWKPGILEQAESLEQLRALENGAKIRVVLAKHAAVSVDTPEDVTAVERILARK</sequence>
<dbReference type="InterPro" id="IPR029044">
    <property type="entry name" value="Nucleotide-diphossugar_trans"/>
</dbReference>
<dbReference type="GO" id="GO:0008690">
    <property type="term" value="F:3-deoxy-manno-octulosonate cytidylyltransferase activity"/>
    <property type="evidence" value="ECO:0007669"/>
    <property type="project" value="UniProtKB-UniRule"/>
</dbReference>
<protein>
    <recommendedName>
        <fullName evidence="5">3-deoxy-manno-octulosonate cytidylyltransferase</fullName>
        <ecNumber evidence="5">2.7.7.38</ecNumber>
    </recommendedName>
    <alternativeName>
        <fullName evidence="5">CMP-2-keto-3-deoxyoctulosonic acid synthase</fullName>
        <shortName evidence="5">CKS</shortName>
        <shortName evidence="5">CMP-KDO synthase</shortName>
    </alternativeName>
</protein>
<dbReference type="AlphaFoldDB" id="B4D316"/>
<dbReference type="InParanoid" id="B4D316"/>
<comment type="caution">
    <text evidence="6">The sequence shown here is derived from an EMBL/GenBank/DDBJ whole genome shotgun (WGS) entry which is preliminary data.</text>
</comment>
<dbReference type="NCBIfam" id="NF009905">
    <property type="entry name" value="PRK13368.1"/>
    <property type="match status" value="1"/>
</dbReference>
<gene>
    <name evidence="5" type="primary">kdsB</name>
    <name evidence="6" type="ORF">CfE428DRAFT_3304</name>
</gene>
<dbReference type="eggNOG" id="COG1212">
    <property type="taxonomic scope" value="Bacteria"/>
</dbReference>
<evidence type="ECO:0000256" key="5">
    <source>
        <dbReference type="HAMAP-Rule" id="MF_00057"/>
    </source>
</evidence>
<evidence type="ECO:0000313" key="6">
    <source>
        <dbReference type="EMBL" id="EDY19127.1"/>
    </source>
</evidence>
<comment type="function">
    <text evidence="5">Activates KDO (a required 8-carbon sugar) for incorporation into bacterial lipopolysaccharide in Gram-negative bacteria.</text>
</comment>
<dbReference type="NCBIfam" id="TIGR00466">
    <property type="entry name" value="kdsB"/>
    <property type="match status" value="1"/>
</dbReference>
<keyword evidence="4 5" id="KW-0448">Lipopolysaccharide biosynthesis</keyword>
<dbReference type="UniPathway" id="UPA00358">
    <property type="reaction ID" value="UER00476"/>
</dbReference>
<accession>B4D316</accession>
<evidence type="ECO:0000256" key="1">
    <source>
        <dbReference type="ARBA" id="ARBA00004370"/>
    </source>
</evidence>
<dbReference type="SUPFAM" id="SSF53448">
    <property type="entry name" value="Nucleotide-diphospho-sugar transferases"/>
    <property type="match status" value="1"/>
</dbReference>
<dbReference type="InterPro" id="IPR003329">
    <property type="entry name" value="Cytidylyl_trans"/>
</dbReference>